<evidence type="ECO:0000313" key="9">
    <source>
        <dbReference type="EMBL" id="SCU94989.1"/>
    </source>
</evidence>
<dbReference type="CDD" id="cd03684">
    <property type="entry name" value="ClC_3_like"/>
    <property type="match status" value="1"/>
</dbReference>
<proteinExistence type="predicted"/>
<evidence type="ECO:0000256" key="5">
    <source>
        <dbReference type="ARBA" id="ARBA00023065"/>
    </source>
</evidence>
<dbReference type="PRINTS" id="PR00762">
    <property type="entry name" value="CLCHANNEL"/>
</dbReference>
<sequence>MGYRRPRKDAKISLASDLHQTLSNVKPGPLPEAMNTSDGWLHLTEESGIRSPIKPHASDYFDVGNYGSIGNSRPQLKVDTLDSLASSSCNADLGAGQQTLKPETMRNYYDDFTSVDWVRDFLNNVSQREELYSLRGLRGKIVRGVSYLQDWVLILSVALVCSLIAYVIDKAEELLVDLKRGYCTSNIFLNQHQCCRSFTCGAWKLWPEVFKASGNGMARLDFLIYTVLSIGLALLACQITLQTKTTNPLAKQANNKKFKTIYSAYGSGVPEVKTILSGFVIRKYLGTKTLIYKSTALVLAIASGMSLGKEGPYVHLATCVGNILSRQFQKFRNSGFERRMILSAAAAAGVSLAFGSPLGGVLFSLEEVSYFLPGNQLFKSFFCSIMAIVFLKILDPYDTGKAVLFEVKYESDWQTMELVLYVVIGAAGGIFGACFTRFVNFWGTWFRQKSFIKEKPFTEVFLVAILTALLTFQNPYTNISVAELLSNLASPCYSSGDFTGPSGLCPNNNNVLPSEFSRLLFALTVKVLLTSITFGIKVPAGIYVPSMVIGALFGRLFAMTFQYFGNKRPHLLIFKHICDHTGTDGVCLDLGIYAMISAGSFMAGITRMNITLAVIIFELTSSYNYVIPISLAIAVSNFVAQYIEPNSLYEDLIRKNDLPFLSNQKFHNFRDQQSSGLSAVLTEVSSSSNEAGIIDLADRAYVSSSDLRSMLTHLQNEGLVDGYLPILKDGKSIGLLPAPELELALDKLDYFLEEFKLERDFMIQLRDDFPTDRIGPRSLELHLENLAVEEELLIAGKLRNLTDFRNMVESIPIILDFHSSLTLVELVFTRLGSRSIAVSKDGQFYGLIHKKTFIDYCRGKDSL</sequence>
<keyword evidence="10" id="KW-1185">Reference proteome</keyword>
<evidence type="ECO:0000313" key="10">
    <source>
        <dbReference type="Proteomes" id="UP000191024"/>
    </source>
</evidence>
<protein>
    <submittedName>
        <fullName evidence="9">LAMI_0F00474g1_1</fullName>
    </submittedName>
</protein>
<dbReference type="GO" id="GO:0005886">
    <property type="term" value="C:plasma membrane"/>
    <property type="evidence" value="ECO:0007669"/>
    <property type="project" value="TreeGrafter"/>
</dbReference>
<dbReference type="Gene3D" id="1.10.3080.10">
    <property type="entry name" value="Clc chloride channel"/>
    <property type="match status" value="1"/>
</dbReference>
<keyword evidence="6 8" id="KW-0472">Membrane</keyword>
<reference evidence="10" key="1">
    <citation type="submission" date="2016-03" db="EMBL/GenBank/DDBJ databases">
        <authorList>
            <person name="Devillers H."/>
        </authorList>
    </citation>
    <scope>NUCLEOTIDE SEQUENCE [LARGE SCALE GENOMIC DNA]</scope>
</reference>
<feature type="transmembrane region" description="Helical" evidence="8">
    <location>
        <begin position="222"/>
        <end position="241"/>
    </location>
</feature>
<keyword evidence="7" id="KW-0868">Chloride</keyword>
<dbReference type="OrthoDB" id="44789at2759"/>
<gene>
    <name evidence="9" type="ORF">LAMI_0F00474G</name>
</gene>
<keyword evidence="4 8" id="KW-1133">Transmembrane helix</keyword>
<dbReference type="SUPFAM" id="SSF81340">
    <property type="entry name" value="Clc chloride channel"/>
    <property type="match status" value="1"/>
</dbReference>
<dbReference type="AlphaFoldDB" id="A0A1G4JVF9"/>
<dbReference type="InterPro" id="IPR014743">
    <property type="entry name" value="Cl-channel_core"/>
</dbReference>
<evidence type="ECO:0000256" key="1">
    <source>
        <dbReference type="ARBA" id="ARBA00004141"/>
    </source>
</evidence>
<feature type="transmembrane region" description="Helical" evidence="8">
    <location>
        <begin position="340"/>
        <end position="365"/>
    </location>
</feature>
<dbReference type="GO" id="GO:0005769">
    <property type="term" value="C:early endosome"/>
    <property type="evidence" value="ECO:0007669"/>
    <property type="project" value="TreeGrafter"/>
</dbReference>
<evidence type="ECO:0000256" key="2">
    <source>
        <dbReference type="ARBA" id="ARBA00022448"/>
    </source>
</evidence>
<keyword evidence="3 8" id="KW-0812">Transmembrane</keyword>
<dbReference type="Pfam" id="PF00654">
    <property type="entry name" value="Voltage_CLC"/>
    <property type="match status" value="1"/>
</dbReference>
<comment type="subcellular location">
    <subcellularLocation>
        <location evidence="1">Membrane</location>
        <topology evidence="1">Multi-pass membrane protein</topology>
    </subcellularLocation>
</comment>
<feature type="transmembrane region" description="Helical" evidence="8">
    <location>
        <begin position="147"/>
        <end position="168"/>
    </location>
</feature>
<keyword evidence="5" id="KW-0406">Ion transport</keyword>
<evidence type="ECO:0000256" key="6">
    <source>
        <dbReference type="ARBA" id="ARBA00023136"/>
    </source>
</evidence>
<evidence type="ECO:0000256" key="4">
    <source>
        <dbReference type="ARBA" id="ARBA00022989"/>
    </source>
</evidence>
<evidence type="ECO:0000256" key="3">
    <source>
        <dbReference type="ARBA" id="ARBA00022692"/>
    </source>
</evidence>
<name>A0A1G4JVF9_9SACH</name>
<feature type="transmembrane region" description="Helical" evidence="8">
    <location>
        <begin position="460"/>
        <end position="476"/>
    </location>
</feature>
<feature type="transmembrane region" description="Helical" evidence="8">
    <location>
        <begin position="516"/>
        <end position="536"/>
    </location>
</feature>
<dbReference type="GO" id="GO:0005247">
    <property type="term" value="F:voltage-gated chloride channel activity"/>
    <property type="evidence" value="ECO:0007669"/>
    <property type="project" value="TreeGrafter"/>
</dbReference>
<accession>A0A1G4JVF9</accession>
<feature type="transmembrane region" description="Helical" evidence="8">
    <location>
        <begin position="623"/>
        <end position="643"/>
    </location>
</feature>
<dbReference type="EMBL" id="LT598467">
    <property type="protein sequence ID" value="SCU94989.1"/>
    <property type="molecule type" value="Genomic_DNA"/>
</dbReference>
<dbReference type="PANTHER" id="PTHR45711">
    <property type="entry name" value="CHLORIDE CHANNEL PROTEIN"/>
    <property type="match status" value="1"/>
</dbReference>
<dbReference type="FunFam" id="1.10.3080.10:FF:000030">
    <property type="entry name" value="Chloride channel protein"/>
    <property type="match status" value="1"/>
</dbReference>
<dbReference type="InterPro" id="IPR001807">
    <property type="entry name" value="ClC"/>
</dbReference>
<dbReference type="Proteomes" id="UP000191024">
    <property type="component" value="Chromosome F"/>
</dbReference>
<evidence type="ECO:0000256" key="7">
    <source>
        <dbReference type="ARBA" id="ARBA00023214"/>
    </source>
</evidence>
<dbReference type="PANTHER" id="PTHR45711:SF3">
    <property type="entry name" value="CLC CHANNEL"/>
    <property type="match status" value="1"/>
</dbReference>
<feature type="transmembrane region" description="Helical" evidence="8">
    <location>
        <begin position="418"/>
        <end position="439"/>
    </location>
</feature>
<keyword evidence="2" id="KW-0813">Transport</keyword>
<feature type="transmembrane region" description="Helical" evidence="8">
    <location>
        <begin position="543"/>
        <end position="564"/>
    </location>
</feature>
<evidence type="ECO:0000256" key="8">
    <source>
        <dbReference type="SAM" id="Phobius"/>
    </source>
</evidence>
<feature type="transmembrane region" description="Helical" evidence="8">
    <location>
        <begin position="592"/>
        <end position="616"/>
    </location>
</feature>
<organism evidence="9 10">
    <name type="scientific">Lachancea mirantina</name>
    <dbReference type="NCBI Taxonomy" id="1230905"/>
    <lineage>
        <taxon>Eukaryota</taxon>
        <taxon>Fungi</taxon>
        <taxon>Dikarya</taxon>
        <taxon>Ascomycota</taxon>
        <taxon>Saccharomycotina</taxon>
        <taxon>Saccharomycetes</taxon>
        <taxon>Saccharomycetales</taxon>
        <taxon>Saccharomycetaceae</taxon>
        <taxon>Lachancea</taxon>
    </lineage>
</organism>
<dbReference type="GO" id="GO:0005794">
    <property type="term" value="C:Golgi apparatus"/>
    <property type="evidence" value="ECO:0007669"/>
    <property type="project" value="TreeGrafter"/>
</dbReference>